<accession>A0A8G2FEG9</accession>
<name>A0A8G2FEG9_ACIRU</name>
<protein>
    <submittedName>
        <fullName evidence="2">Uncharacterized protein</fullName>
    </submittedName>
</protein>
<dbReference type="EMBL" id="FTNE01000012">
    <property type="protein sequence ID" value="SIQ96650.1"/>
    <property type="molecule type" value="Genomic_DNA"/>
</dbReference>
<feature type="transmembrane region" description="Helical" evidence="1">
    <location>
        <begin position="154"/>
        <end position="177"/>
    </location>
</feature>
<keyword evidence="1" id="KW-0812">Transmembrane</keyword>
<dbReference type="OrthoDB" id="171465at204441"/>
<keyword evidence="1" id="KW-0472">Membrane</keyword>
<keyword evidence="3" id="KW-1185">Reference proteome</keyword>
<feature type="transmembrane region" description="Helical" evidence="1">
    <location>
        <begin position="247"/>
        <end position="267"/>
    </location>
</feature>
<feature type="transmembrane region" description="Helical" evidence="1">
    <location>
        <begin position="197"/>
        <end position="218"/>
    </location>
</feature>
<gene>
    <name evidence="2" type="ORF">SAMN05421828_112115</name>
</gene>
<evidence type="ECO:0000256" key="1">
    <source>
        <dbReference type="SAM" id="Phobius"/>
    </source>
</evidence>
<feature type="transmembrane region" description="Helical" evidence="1">
    <location>
        <begin position="392"/>
        <end position="409"/>
    </location>
</feature>
<feature type="transmembrane region" description="Helical" evidence="1">
    <location>
        <begin position="359"/>
        <end position="380"/>
    </location>
</feature>
<dbReference type="Proteomes" id="UP000186308">
    <property type="component" value="Unassembled WGS sequence"/>
</dbReference>
<reference evidence="2 3" key="1">
    <citation type="submission" date="2017-01" db="EMBL/GenBank/DDBJ databases">
        <authorList>
            <person name="Varghese N."/>
            <person name="Submissions S."/>
        </authorList>
    </citation>
    <scope>NUCLEOTIDE SEQUENCE [LARGE SCALE GENOMIC DNA]</scope>
    <source>
        <strain evidence="2 3">ATCC 35905</strain>
    </source>
</reference>
<dbReference type="AlphaFoldDB" id="A0A8G2FEG9"/>
<feature type="transmembrane region" description="Helical" evidence="1">
    <location>
        <begin position="30"/>
        <end position="51"/>
    </location>
</feature>
<evidence type="ECO:0000313" key="2">
    <source>
        <dbReference type="EMBL" id="SIQ96650.1"/>
    </source>
</evidence>
<feature type="transmembrane region" description="Helical" evidence="1">
    <location>
        <begin position="63"/>
        <end position="82"/>
    </location>
</feature>
<organism evidence="2 3">
    <name type="scientific">Acidiphilium rubrum</name>
    <dbReference type="NCBI Taxonomy" id="526"/>
    <lineage>
        <taxon>Bacteria</taxon>
        <taxon>Pseudomonadati</taxon>
        <taxon>Pseudomonadota</taxon>
        <taxon>Alphaproteobacteria</taxon>
        <taxon>Acetobacterales</taxon>
        <taxon>Acidocellaceae</taxon>
        <taxon>Acidiphilium</taxon>
    </lineage>
</organism>
<dbReference type="InterPro" id="IPR048041">
    <property type="entry name" value="VpsF-like"/>
</dbReference>
<feature type="transmembrane region" description="Helical" evidence="1">
    <location>
        <begin position="225"/>
        <end position="241"/>
    </location>
</feature>
<dbReference type="RefSeq" id="WP_029312134.1">
    <property type="nucleotide sequence ID" value="NZ_FTNE01000012.1"/>
</dbReference>
<proteinExistence type="predicted"/>
<feature type="transmembrane region" description="Helical" evidence="1">
    <location>
        <begin position="94"/>
        <end position="117"/>
    </location>
</feature>
<feature type="transmembrane region" description="Helical" evidence="1">
    <location>
        <begin position="274"/>
        <end position="294"/>
    </location>
</feature>
<feature type="transmembrane region" description="Helical" evidence="1">
    <location>
        <begin position="123"/>
        <end position="142"/>
    </location>
</feature>
<sequence length="467" mass="50483">MSITAPRALRPMRRPTPTPYAAPTAPRLSVALAMLSLVMQLTISANLLMILGIHYDIPGGNPIVKINPATYVAVLALAVRLFDGGDPFGALLRLFAANRLIATFVIAFIACIAYSLITIGVTGSASLIDSYLSAGILMLVLCDISVAERRLLGAIMLSLFMINVTIAIIESLTRHLLIGLYIGSYQYKAPFPVFRGVALYDHPLTGAMMTSMGIFLLLQMRLRPIVTMVLLGWSLVGLFAFGGRADLVATVAALLAIGGWSLAADLFNRRLTMLKLFGIIGALILGFALAWLVITQTSIADRIVKQDYVDTSAKVREIQFLVPGLMNFRELLLGIEVNRLPQLVSEVGLHPPFTGIENYWLVAFVNLGLIGFSVYLLGFLSLLYDLWRRVPLFGRVMLVLIIVVASTSNSLGAKSNILFVLAGTLVACSGFAEPRAARIKPPAVVARAASRSQTSRALVPLVSSLRK</sequence>
<dbReference type="NCBIfam" id="NF038256">
    <property type="entry name" value="exopoly_VpsF"/>
    <property type="match status" value="1"/>
</dbReference>
<comment type="caution">
    <text evidence="2">The sequence shown here is derived from an EMBL/GenBank/DDBJ whole genome shotgun (WGS) entry which is preliminary data.</text>
</comment>
<evidence type="ECO:0000313" key="3">
    <source>
        <dbReference type="Proteomes" id="UP000186308"/>
    </source>
</evidence>
<keyword evidence="1" id="KW-1133">Transmembrane helix</keyword>